<dbReference type="KEGG" id="xho:A9255_03210"/>
<dbReference type="EMBL" id="CP016176">
    <property type="protein sequence ID" value="AOM39684.1"/>
    <property type="molecule type" value="Genomic_DNA"/>
</dbReference>
<feature type="compositionally biased region" description="Polar residues" evidence="1">
    <location>
        <begin position="177"/>
        <end position="186"/>
    </location>
</feature>
<name>A0A2G0Q2J7_XENHO</name>
<dbReference type="Pfam" id="PF21821">
    <property type="entry name" value="Dit_like"/>
    <property type="match status" value="1"/>
</dbReference>
<keyword evidence="5" id="KW-1185">Reference proteome</keyword>
<organism evidence="4 6">
    <name type="scientific">Xenorhabdus hominickii</name>
    <dbReference type="NCBI Taxonomy" id="351679"/>
    <lineage>
        <taxon>Bacteria</taxon>
        <taxon>Pseudomonadati</taxon>
        <taxon>Pseudomonadota</taxon>
        <taxon>Gammaproteobacteria</taxon>
        <taxon>Enterobacterales</taxon>
        <taxon>Morganellaceae</taxon>
        <taxon>Xenorhabdus</taxon>
    </lineage>
</organism>
<evidence type="ECO:0000313" key="5">
    <source>
        <dbReference type="Proteomes" id="UP000094600"/>
    </source>
</evidence>
<evidence type="ECO:0000313" key="4">
    <source>
        <dbReference type="EMBL" id="PHM53440.1"/>
    </source>
</evidence>
<dbReference type="EMBL" id="NJAI01000006">
    <property type="protein sequence ID" value="PHM53440.1"/>
    <property type="molecule type" value="Genomic_DNA"/>
</dbReference>
<evidence type="ECO:0000313" key="3">
    <source>
        <dbReference type="EMBL" id="AOM39684.1"/>
    </source>
</evidence>
<accession>A0A2G0Q2J7</accession>
<reference evidence="3 5" key="1">
    <citation type="submission" date="2016-06" db="EMBL/GenBank/DDBJ databases">
        <title>Bacterial characters and pathogenicity of Xenorhabdus hominickii from an entomopathogenic nematode, Steinernema monticolum.</title>
        <authorList>
            <person name="Park Y."/>
            <person name="Kim Y."/>
        </authorList>
    </citation>
    <scope>NUCLEOTIDE SEQUENCE [LARGE SCALE GENOMIC DNA]</scope>
    <source>
        <strain evidence="3 5">ANU1</strain>
    </source>
</reference>
<gene>
    <name evidence="3" type="ORF">A9255_03210</name>
    <name evidence="4" type="ORF">Xhom_03438</name>
</gene>
<dbReference type="RefSeq" id="WP_069315436.1">
    <property type="nucleotide sequence ID" value="NZ_CAWNQJ010000090.1"/>
</dbReference>
<dbReference type="Proteomes" id="UP000225433">
    <property type="component" value="Unassembled WGS sequence"/>
</dbReference>
<sequence>MFSLNQTTLMNAARGGGILSIINSVLSPGYGIYYSKGEKAGHKPFSPTSYISVEISSEATIATAPLEKGTYTSFNKVQRPSEVRVTFTVEGWSGFSGSLPNLTNFTLTSRTDVLETLEKMCTTAEVYDIETPDRVYASYDLIKYDYRIRSESGVTLLIVNAVFQAVMDVAEVTISGKTAQAKSQPDQDSKAPSLETKESNSGTKPPTLTDVKKAMTGLGNSVLNAARQVTDKVGSTMQKAASTVTEPLSQAIIDGSNNLNTAVKDLAKNLT</sequence>
<reference evidence="4 6" key="2">
    <citation type="journal article" date="2017" name="Nat. Microbiol.">
        <title>Natural product diversity associated with the nematode symbionts Photorhabdus and Xenorhabdus.</title>
        <authorList>
            <person name="Tobias N.J."/>
            <person name="Wolff H."/>
            <person name="Djahanschiri B."/>
            <person name="Grundmann F."/>
            <person name="Kronenwerth M."/>
            <person name="Shi Y.M."/>
            <person name="Simonyi S."/>
            <person name="Grun P."/>
            <person name="Shapiro-Ilan D."/>
            <person name="Pidot S.J."/>
            <person name="Stinear T.P."/>
            <person name="Ebersberger I."/>
            <person name="Bode H.B."/>
        </authorList>
    </citation>
    <scope>NUCLEOTIDE SEQUENCE [LARGE SCALE GENOMIC DNA]</scope>
    <source>
        <strain evidence="4 6">DSM 17903</strain>
    </source>
</reference>
<dbReference type="STRING" id="351679.A9255_03210"/>
<dbReference type="AlphaFoldDB" id="A0A2G0Q2J7"/>
<proteinExistence type="predicted"/>
<dbReference type="OrthoDB" id="7031937at2"/>
<feature type="region of interest" description="Disordered" evidence="1">
    <location>
        <begin position="177"/>
        <end position="209"/>
    </location>
</feature>
<feature type="domain" description="Dit-like phage tail protein N-terminal" evidence="2">
    <location>
        <begin position="50"/>
        <end position="167"/>
    </location>
</feature>
<evidence type="ECO:0000256" key="1">
    <source>
        <dbReference type="SAM" id="MobiDB-lite"/>
    </source>
</evidence>
<protein>
    <recommendedName>
        <fullName evidence="2">Dit-like phage tail protein N-terminal domain-containing protein</fullName>
    </recommendedName>
</protein>
<evidence type="ECO:0000313" key="6">
    <source>
        <dbReference type="Proteomes" id="UP000225433"/>
    </source>
</evidence>
<dbReference type="Proteomes" id="UP000094600">
    <property type="component" value="Chromosome"/>
</dbReference>
<dbReference type="InterPro" id="IPR048494">
    <property type="entry name" value="Dit-like_N"/>
</dbReference>
<evidence type="ECO:0000259" key="2">
    <source>
        <dbReference type="Pfam" id="PF21821"/>
    </source>
</evidence>